<dbReference type="InterPro" id="IPR013785">
    <property type="entry name" value="Aldolase_TIM"/>
</dbReference>
<evidence type="ECO:0000256" key="5">
    <source>
        <dbReference type="ARBA" id="ARBA00023277"/>
    </source>
</evidence>
<dbReference type="PANTHER" id="PTHR30246">
    <property type="entry name" value="2-KETO-3-DEOXY-6-PHOSPHOGLUCONATE ALDOLASE"/>
    <property type="match status" value="1"/>
</dbReference>
<protein>
    <submittedName>
        <fullName evidence="6">Bifunctional 4-hydroxy-2-oxoglutarate aldolase/2-dehydro-3-deoxy-phosphogluconate aldolase</fullName>
    </submittedName>
</protein>
<sequence length="226" mass="24299">MARFSRMQVLGAMYDISLVPVFFSPDIDVAKNVACAVSRGGCKLLEFVNRGDHGYEVFSELERIMAKEDPSMILGAGSISDPYTAAMFLNCGANFIVGPMLNAEVAKICNRRMVPYSPGCGSATEIANAQELGVEICKVFPGEQVGGPKFVKAVIGPMPWTKIMPTGGVKSTKESIGEWINAGVAAMGMGSELVTKELLSKKDWKGIEENVRNTLALVKEAKANKK</sequence>
<evidence type="ECO:0000313" key="7">
    <source>
        <dbReference type="Proteomes" id="UP000179243"/>
    </source>
</evidence>
<dbReference type="Pfam" id="PF01081">
    <property type="entry name" value="Aldolase"/>
    <property type="match status" value="1"/>
</dbReference>
<dbReference type="Proteomes" id="UP000179243">
    <property type="component" value="Unassembled WGS sequence"/>
</dbReference>
<evidence type="ECO:0000313" key="6">
    <source>
        <dbReference type="EMBL" id="OGK06591.1"/>
    </source>
</evidence>
<dbReference type="PANTHER" id="PTHR30246:SF1">
    <property type="entry name" value="2-DEHYDRO-3-DEOXY-6-PHOSPHOGALACTONATE ALDOLASE-RELATED"/>
    <property type="match status" value="1"/>
</dbReference>
<proteinExistence type="inferred from homology"/>
<dbReference type="CDD" id="cd00452">
    <property type="entry name" value="KDPG_aldolase"/>
    <property type="match status" value="1"/>
</dbReference>
<comment type="pathway">
    <text evidence="1">Carbohydrate acid metabolism.</text>
</comment>
<reference evidence="6 7" key="1">
    <citation type="journal article" date="2016" name="Nat. Commun.">
        <title>Thousands of microbial genomes shed light on interconnected biogeochemical processes in an aquifer system.</title>
        <authorList>
            <person name="Anantharaman K."/>
            <person name="Brown C.T."/>
            <person name="Hug L.A."/>
            <person name="Sharon I."/>
            <person name="Castelle C.J."/>
            <person name="Probst A.J."/>
            <person name="Thomas B.C."/>
            <person name="Singh A."/>
            <person name="Wilkins M.J."/>
            <person name="Karaoz U."/>
            <person name="Brodie E.L."/>
            <person name="Williams K.H."/>
            <person name="Hubbard S.S."/>
            <person name="Banfield J.F."/>
        </authorList>
    </citation>
    <scope>NUCLEOTIDE SEQUENCE [LARGE SCALE GENOMIC DNA]</scope>
</reference>
<evidence type="ECO:0000256" key="4">
    <source>
        <dbReference type="ARBA" id="ARBA00023239"/>
    </source>
</evidence>
<dbReference type="SUPFAM" id="SSF51569">
    <property type="entry name" value="Aldolase"/>
    <property type="match status" value="1"/>
</dbReference>
<dbReference type="EMBL" id="MFYX01000026">
    <property type="protein sequence ID" value="OGK06591.1"/>
    <property type="molecule type" value="Genomic_DNA"/>
</dbReference>
<organism evidence="6 7">
    <name type="scientific">Candidatus Raymondbacteria bacterium RIFOXYD12_FULL_49_13</name>
    <dbReference type="NCBI Taxonomy" id="1817890"/>
    <lineage>
        <taxon>Bacteria</taxon>
        <taxon>Raymondiibacteriota</taxon>
    </lineage>
</organism>
<name>A0A1F7FJ53_UNCRA</name>
<comment type="subunit">
    <text evidence="3">Homotrimer.</text>
</comment>
<gene>
    <name evidence="6" type="ORF">A2519_11940</name>
</gene>
<keyword evidence="5" id="KW-0119">Carbohydrate metabolism</keyword>
<comment type="similarity">
    <text evidence="2">Belongs to the KHG/KDPG aldolase family.</text>
</comment>
<comment type="caution">
    <text evidence="6">The sequence shown here is derived from an EMBL/GenBank/DDBJ whole genome shotgun (WGS) entry which is preliminary data.</text>
</comment>
<evidence type="ECO:0000256" key="2">
    <source>
        <dbReference type="ARBA" id="ARBA00006906"/>
    </source>
</evidence>
<keyword evidence="4" id="KW-0456">Lyase</keyword>
<dbReference type="NCBIfam" id="NF005499">
    <property type="entry name" value="PRK07114.1"/>
    <property type="match status" value="1"/>
</dbReference>
<evidence type="ECO:0000256" key="3">
    <source>
        <dbReference type="ARBA" id="ARBA00011233"/>
    </source>
</evidence>
<dbReference type="Gene3D" id="3.20.20.70">
    <property type="entry name" value="Aldolase class I"/>
    <property type="match status" value="1"/>
</dbReference>
<dbReference type="InterPro" id="IPR000887">
    <property type="entry name" value="Aldlse_KDPG_KHG"/>
</dbReference>
<dbReference type="GO" id="GO:0016829">
    <property type="term" value="F:lyase activity"/>
    <property type="evidence" value="ECO:0007669"/>
    <property type="project" value="UniProtKB-KW"/>
</dbReference>
<dbReference type="AlphaFoldDB" id="A0A1F7FJ53"/>
<accession>A0A1F7FJ53</accession>
<evidence type="ECO:0000256" key="1">
    <source>
        <dbReference type="ARBA" id="ARBA00004761"/>
    </source>
</evidence>